<evidence type="ECO:0000313" key="1">
    <source>
        <dbReference type="EMBL" id="CAA9437379.1"/>
    </source>
</evidence>
<gene>
    <name evidence="1" type="ORF">AVDCRST_MAG37-1058</name>
</gene>
<name>A0A6J4QD41_9ACTN</name>
<organism evidence="1">
    <name type="scientific">uncultured Rubrobacteraceae bacterium</name>
    <dbReference type="NCBI Taxonomy" id="349277"/>
    <lineage>
        <taxon>Bacteria</taxon>
        <taxon>Bacillati</taxon>
        <taxon>Actinomycetota</taxon>
        <taxon>Rubrobacteria</taxon>
        <taxon>Rubrobacterales</taxon>
        <taxon>Rubrobacteraceae</taxon>
        <taxon>environmental samples</taxon>
    </lineage>
</organism>
<dbReference type="AlphaFoldDB" id="A0A6J4QD41"/>
<feature type="non-terminal residue" evidence="1">
    <location>
        <position position="1"/>
    </location>
</feature>
<accession>A0A6J4QD41</accession>
<feature type="non-terminal residue" evidence="1">
    <location>
        <position position="71"/>
    </location>
</feature>
<sequence length="71" mass="7175">ADRVEACDTAHQGTDGFEGGAKGLTGFARHEAQGLAALHAALLVVRSRRLVVYGGGIEGGPAVSGEVCLDL</sequence>
<protein>
    <submittedName>
        <fullName evidence="1">Uncharacterized protein</fullName>
    </submittedName>
</protein>
<reference evidence="1" key="1">
    <citation type="submission" date="2020-02" db="EMBL/GenBank/DDBJ databases">
        <authorList>
            <person name="Meier V. D."/>
        </authorList>
    </citation>
    <scope>NUCLEOTIDE SEQUENCE</scope>
    <source>
        <strain evidence="1">AVDCRST_MAG37</strain>
    </source>
</reference>
<proteinExistence type="predicted"/>
<dbReference type="EMBL" id="CADCVD010000043">
    <property type="protein sequence ID" value="CAA9437379.1"/>
    <property type="molecule type" value="Genomic_DNA"/>
</dbReference>